<protein>
    <recommendedName>
        <fullName evidence="4">Coiled-coil domain-containing R3HCC1L</fullName>
    </recommendedName>
</protein>
<evidence type="ECO:0000313" key="3">
    <source>
        <dbReference type="Proteomes" id="UP001205105"/>
    </source>
</evidence>
<feature type="compositionally biased region" description="Low complexity" evidence="1">
    <location>
        <begin position="93"/>
        <end position="112"/>
    </location>
</feature>
<sequence>MGSASDDAAVLADLAQLKLDEGDAQGAQELFRRALEARQQQDEQQAAEDGGAAAAAADEADSWEAWDEDAVPLPQPPQPAPAAKGNGADSWEAAAAPPRPSTRSRPAAAPAAAVAAADGGEAAETLAFGGGHVLEFFDLTPAVRTQHLEAFLERLCSGHAAPPTLKWVDDCHAAVVCFDPRAAQQLLAAANAAGPAAEFRLRGYADAGSGTRKLPPSELLPPKPRPKTSAAVARRLIGGALNMRLRDKDAEQQLAATRRQQRQEREERQKALDAAWDD</sequence>
<organism evidence="2 3">
    <name type="scientific">Chlorella ohadii</name>
    <dbReference type="NCBI Taxonomy" id="2649997"/>
    <lineage>
        <taxon>Eukaryota</taxon>
        <taxon>Viridiplantae</taxon>
        <taxon>Chlorophyta</taxon>
        <taxon>core chlorophytes</taxon>
        <taxon>Trebouxiophyceae</taxon>
        <taxon>Chlorellales</taxon>
        <taxon>Chlorellaceae</taxon>
        <taxon>Chlorella clade</taxon>
        <taxon>Chlorella</taxon>
    </lineage>
</organism>
<feature type="region of interest" description="Disordered" evidence="1">
    <location>
        <begin position="252"/>
        <end position="278"/>
    </location>
</feature>
<evidence type="ECO:0000256" key="1">
    <source>
        <dbReference type="SAM" id="MobiDB-lite"/>
    </source>
</evidence>
<reference evidence="2" key="1">
    <citation type="submission" date="2020-11" db="EMBL/GenBank/DDBJ databases">
        <title>Chlorella ohadii genome sequencing and assembly.</title>
        <authorList>
            <person name="Murik O."/>
            <person name="Treves H."/>
            <person name="Kedem I."/>
            <person name="Shotland Y."/>
            <person name="Kaplan A."/>
        </authorList>
    </citation>
    <scope>NUCLEOTIDE SEQUENCE</scope>
    <source>
        <strain evidence="2">1</strain>
    </source>
</reference>
<accession>A0AAD5DH96</accession>
<dbReference type="AlphaFoldDB" id="A0AAD5DH96"/>
<evidence type="ECO:0000313" key="2">
    <source>
        <dbReference type="EMBL" id="KAI7838022.1"/>
    </source>
</evidence>
<evidence type="ECO:0008006" key="4">
    <source>
        <dbReference type="Google" id="ProtNLM"/>
    </source>
</evidence>
<feature type="region of interest" description="Disordered" evidence="1">
    <location>
        <begin position="209"/>
        <end position="230"/>
    </location>
</feature>
<proteinExistence type="predicted"/>
<feature type="region of interest" description="Disordered" evidence="1">
    <location>
        <begin position="30"/>
        <end position="112"/>
    </location>
</feature>
<name>A0AAD5DH96_9CHLO</name>
<keyword evidence="3" id="KW-1185">Reference proteome</keyword>
<gene>
    <name evidence="2" type="ORF">COHA_008203</name>
</gene>
<comment type="caution">
    <text evidence="2">The sequence shown here is derived from an EMBL/GenBank/DDBJ whole genome shotgun (WGS) entry which is preliminary data.</text>
</comment>
<dbReference type="Proteomes" id="UP001205105">
    <property type="component" value="Unassembled WGS sequence"/>
</dbReference>
<feature type="compositionally biased region" description="Basic and acidic residues" evidence="1">
    <location>
        <begin position="261"/>
        <end position="271"/>
    </location>
</feature>
<feature type="compositionally biased region" description="Acidic residues" evidence="1">
    <location>
        <begin position="58"/>
        <end position="70"/>
    </location>
</feature>
<dbReference type="EMBL" id="JADXDR010000138">
    <property type="protein sequence ID" value="KAI7838022.1"/>
    <property type="molecule type" value="Genomic_DNA"/>
</dbReference>
<dbReference type="PANTHER" id="PTHR21678:SF0">
    <property type="entry name" value="C3H1-TYPE DOMAIN-CONTAINING PROTEIN"/>
    <property type="match status" value="1"/>
</dbReference>
<feature type="compositionally biased region" description="Basic and acidic residues" evidence="1">
    <location>
        <begin position="30"/>
        <end position="41"/>
    </location>
</feature>
<feature type="compositionally biased region" description="Low complexity" evidence="1">
    <location>
        <begin position="42"/>
        <end position="57"/>
    </location>
</feature>
<dbReference type="PANTHER" id="PTHR21678">
    <property type="entry name" value="GROWTH INHIBITION AND DIFFERENTIATION RELATED PROTEIN 88"/>
    <property type="match status" value="1"/>
</dbReference>
<dbReference type="InterPro" id="IPR039884">
    <property type="entry name" value="R3HC1/R3HCL"/>
</dbReference>